<evidence type="ECO:0000313" key="2">
    <source>
        <dbReference type="Proteomes" id="UP000479000"/>
    </source>
</evidence>
<feature type="non-terminal residue" evidence="1">
    <location>
        <position position="89"/>
    </location>
</feature>
<reference evidence="1 2" key="1">
    <citation type="submission" date="2020-02" db="EMBL/GenBank/DDBJ databases">
        <authorList>
            <person name="Ferguson B K."/>
        </authorList>
    </citation>
    <scope>NUCLEOTIDE SEQUENCE [LARGE SCALE GENOMIC DNA]</scope>
</reference>
<sequence>MDGLSDPADVSDKTVDGVGRVVDLTCRPVGLQERVEASDDVTFPRLALGFVVARMGILDRVVERVVRRCLRIFGTTMNNKNRLQKEAWK</sequence>
<gene>
    <name evidence="1" type="ORF">NTEN_LOCUS11442</name>
</gene>
<protein>
    <submittedName>
        <fullName evidence="1">Uncharacterized protein</fullName>
    </submittedName>
</protein>
<dbReference type="Proteomes" id="UP000479000">
    <property type="component" value="Unassembled WGS sequence"/>
</dbReference>
<accession>A0A6H5GSR7</accession>
<organism evidence="1 2">
    <name type="scientific">Nesidiocoris tenuis</name>
    <dbReference type="NCBI Taxonomy" id="355587"/>
    <lineage>
        <taxon>Eukaryota</taxon>
        <taxon>Metazoa</taxon>
        <taxon>Ecdysozoa</taxon>
        <taxon>Arthropoda</taxon>
        <taxon>Hexapoda</taxon>
        <taxon>Insecta</taxon>
        <taxon>Pterygota</taxon>
        <taxon>Neoptera</taxon>
        <taxon>Paraneoptera</taxon>
        <taxon>Hemiptera</taxon>
        <taxon>Heteroptera</taxon>
        <taxon>Panheteroptera</taxon>
        <taxon>Cimicomorpha</taxon>
        <taxon>Miridae</taxon>
        <taxon>Dicyphina</taxon>
        <taxon>Nesidiocoris</taxon>
    </lineage>
</organism>
<name>A0A6H5GSR7_9HEMI</name>
<evidence type="ECO:0000313" key="1">
    <source>
        <dbReference type="EMBL" id="CAB0005965.1"/>
    </source>
</evidence>
<dbReference type="EMBL" id="CADCXU010017002">
    <property type="protein sequence ID" value="CAB0005965.1"/>
    <property type="molecule type" value="Genomic_DNA"/>
</dbReference>
<keyword evidence="2" id="KW-1185">Reference proteome</keyword>
<dbReference type="AlphaFoldDB" id="A0A6H5GSR7"/>
<proteinExistence type="predicted"/>